<evidence type="ECO:0000256" key="4">
    <source>
        <dbReference type="ARBA" id="ARBA00022692"/>
    </source>
</evidence>
<organism evidence="9 10">
    <name type="scientific">Bordetella petrii (strain ATCC BAA-461 / DSM 12804 / CCUG 43448 / CIP 107267 / Se-1111R)</name>
    <dbReference type="NCBI Taxonomy" id="340100"/>
    <lineage>
        <taxon>Bacteria</taxon>
        <taxon>Pseudomonadati</taxon>
        <taxon>Pseudomonadota</taxon>
        <taxon>Betaproteobacteria</taxon>
        <taxon>Burkholderiales</taxon>
        <taxon>Alcaligenaceae</taxon>
        <taxon>Bordetella</taxon>
    </lineage>
</organism>
<dbReference type="InterPro" id="IPR032816">
    <property type="entry name" value="VTT_dom"/>
</dbReference>
<dbReference type="STRING" id="94624.Bpet0828"/>
<evidence type="ECO:0000256" key="5">
    <source>
        <dbReference type="ARBA" id="ARBA00022989"/>
    </source>
</evidence>
<evidence type="ECO:0000256" key="6">
    <source>
        <dbReference type="ARBA" id="ARBA00023136"/>
    </source>
</evidence>
<evidence type="ECO:0000256" key="2">
    <source>
        <dbReference type="ARBA" id="ARBA00010792"/>
    </source>
</evidence>
<keyword evidence="10" id="KW-1185">Reference proteome</keyword>
<feature type="transmembrane region" description="Helical" evidence="7">
    <location>
        <begin position="61"/>
        <end position="82"/>
    </location>
</feature>
<name>A9I7Y2_BORPD</name>
<evidence type="ECO:0000256" key="1">
    <source>
        <dbReference type="ARBA" id="ARBA00004651"/>
    </source>
</evidence>
<evidence type="ECO:0000313" key="9">
    <source>
        <dbReference type="EMBL" id="CAP41160.1"/>
    </source>
</evidence>
<evidence type="ECO:0000256" key="7">
    <source>
        <dbReference type="RuleBase" id="RU367016"/>
    </source>
</evidence>
<comment type="similarity">
    <text evidence="2 7">Belongs to the DedA family.</text>
</comment>
<keyword evidence="6 7" id="KW-0472">Membrane</keyword>
<feature type="transmembrane region" description="Helical" evidence="7">
    <location>
        <begin position="221"/>
        <end position="242"/>
    </location>
</feature>
<dbReference type="KEGG" id="bpt:Bpet0828"/>
<keyword evidence="5 7" id="KW-1133">Transmembrane helix</keyword>
<sequence>MLLRQPLAASVSGTCDARHLVARPGVAAPLISHGYCMLEFFQMVLHIDQTLGVWVEQYGSWVYLVLFLIIFAETGLVVLPFLPGDSLLFIAGAFGATGSLDPLLLGALLIVAAVVGNTVNYAIGRAIGPRVFTMNVRFLDRAALLRTHMFYERHGGKTIVMSRFLPIFRTFAPFVAGVAEMNLLRFQLFNVSGAVLWVAGLITAGYFFGNIPLVKEHLNTIVLIGLAAAIVPVVLAGLVKLARGRRHAGKDSHP</sequence>
<gene>
    <name evidence="9" type="primary">dedA</name>
    <name evidence="9" type="ordered locus">Bpet0828</name>
</gene>
<dbReference type="GO" id="GO:0005886">
    <property type="term" value="C:plasma membrane"/>
    <property type="evidence" value="ECO:0007669"/>
    <property type="project" value="UniProtKB-SubCell"/>
</dbReference>
<feature type="transmembrane region" description="Helical" evidence="7">
    <location>
        <begin position="102"/>
        <end position="123"/>
    </location>
</feature>
<dbReference type="PANTHER" id="PTHR30353">
    <property type="entry name" value="INNER MEMBRANE PROTEIN DEDA-RELATED"/>
    <property type="match status" value="1"/>
</dbReference>
<dbReference type="Proteomes" id="UP000001225">
    <property type="component" value="Chromosome"/>
</dbReference>
<feature type="domain" description="VTT" evidence="8">
    <location>
        <begin position="82"/>
        <end position="206"/>
    </location>
</feature>
<evidence type="ECO:0000256" key="3">
    <source>
        <dbReference type="ARBA" id="ARBA00022475"/>
    </source>
</evidence>
<accession>A9I7Y2</accession>
<dbReference type="InterPro" id="IPR032818">
    <property type="entry name" value="DedA-like"/>
</dbReference>
<dbReference type="PANTHER" id="PTHR30353:SF0">
    <property type="entry name" value="TRANSMEMBRANE PROTEIN"/>
    <property type="match status" value="1"/>
</dbReference>
<comment type="subcellular location">
    <subcellularLocation>
        <location evidence="1 7">Cell membrane</location>
        <topology evidence="1 7">Multi-pass membrane protein</topology>
    </subcellularLocation>
</comment>
<dbReference type="Pfam" id="PF09335">
    <property type="entry name" value="VTT_dom"/>
    <property type="match status" value="1"/>
</dbReference>
<proteinExistence type="inferred from homology"/>
<protein>
    <submittedName>
        <fullName evidence="9">Membrane protein</fullName>
    </submittedName>
</protein>
<keyword evidence="3 7" id="KW-1003">Cell membrane</keyword>
<dbReference type="EMBL" id="AM902716">
    <property type="protein sequence ID" value="CAP41160.1"/>
    <property type="molecule type" value="Genomic_DNA"/>
</dbReference>
<keyword evidence="4 7" id="KW-0812">Transmembrane</keyword>
<evidence type="ECO:0000259" key="8">
    <source>
        <dbReference type="Pfam" id="PF09335"/>
    </source>
</evidence>
<feature type="transmembrane region" description="Helical" evidence="7">
    <location>
        <begin position="188"/>
        <end position="209"/>
    </location>
</feature>
<evidence type="ECO:0000313" key="10">
    <source>
        <dbReference type="Proteomes" id="UP000001225"/>
    </source>
</evidence>
<dbReference type="eggNOG" id="COG0586">
    <property type="taxonomic scope" value="Bacteria"/>
</dbReference>
<dbReference type="AlphaFoldDB" id="A9I7Y2"/>
<reference evidence="9 10" key="1">
    <citation type="journal article" date="2008" name="BMC Genomics">
        <title>The missing link: Bordetella petrii is endowed with both the metabolic versatility of environmental bacteria and virulence traits of pathogenic Bordetellae.</title>
        <authorList>
            <person name="Gross R."/>
            <person name="Guzman C.A."/>
            <person name="Sebaihia M."/>
            <person name="Martins Dos Santos V.A."/>
            <person name="Pieper D.H."/>
            <person name="Koebnik R."/>
            <person name="Lechner M."/>
            <person name="Bartels D."/>
            <person name="Buhrmester J."/>
            <person name="Choudhuri J.V."/>
            <person name="Ebensen T."/>
            <person name="Gaigalat L."/>
            <person name="Herrmann S."/>
            <person name="Khachane A.N."/>
            <person name="Larisch C."/>
            <person name="Link S."/>
            <person name="Linke B."/>
            <person name="Meyer F."/>
            <person name="Mormann S."/>
            <person name="Nakunst D."/>
            <person name="Rueckert C."/>
            <person name="Schneiker-Bekel S."/>
            <person name="Schulze K."/>
            <person name="Vorhoelter F.J."/>
            <person name="Yevsa T."/>
            <person name="Engle J.T."/>
            <person name="Goldman W.E."/>
            <person name="Puehler A."/>
            <person name="Goebel U.B."/>
            <person name="Goesmann A."/>
            <person name="Bloecker H."/>
            <person name="Kaiser O."/>
            <person name="Martinez-Arias R."/>
        </authorList>
    </citation>
    <scope>NUCLEOTIDE SEQUENCE [LARGE SCALE GENOMIC DNA]</scope>
    <source>
        <strain evidence="10">ATCC BAA-461 / DSM 12804 / CCUG 43448 / CIP 107267 / Se-1111R</strain>
    </source>
</reference>